<dbReference type="GO" id="GO:0046872">
    <property type="term" value="F:metal ion binding"/>
    <property type="evidence" value="ECO:0007669"/>
    <property type="project" value="UniProtKB-KW"/>
</dbReference>
<dbReference type="InterPro" id="IPR050891">
    <property type="entry name" value="TatD-type_Hydrolase"/>
</dbReference>
<dbReference type="PANTHER" id="PTHR10060:SF15">
    <property type="entry name" value="DEOXYRIBONUCLEASE TATDN1"/>
    <property type="match status" value="1"/>
</dbReference>
<evidence type="ECO:0000256" key="2">
    <source>
        <dbReference type="ARBA" id="ARBA00022722"/>
    </source>
</evidence>
<dbReference type="Proteomes" id="UP000298138">
    <property type="component" value="Unassembled WGS sequence"/>
</dbReference>
<dbReference type="SUPFAM" id="SSF51556">
    <property type="entry name" value="Metallo-dependent hydrolases"/>
    <property type="match status" value="1"/>
</dbReference>
<dbReference type="OrthoDB" id="6079689at2759"/>
<proteinExistence type="inferred from homology"/>
<reference evidence="5 6" key="1">
    <citation type="submission" date="2019-04" db="EMBL/GenBank/DDBJ databases">
        <title>Comparative genomics and transcriptomics to analyze fruiting body development in filamentous ascomycetes.</title>
        <authorList>
            <consortium name="DOE Joint Genome Institute"/>
            <person name="Lutkenhaus R."/>
            <person name="Traeger S."/>
            <person name="Breuer J."/>
            <person name="Kuo A."/>
            <person name="Lipzen A."/>
            <person name="Pangilinan J."/>
            <person name="Dilworth D."/>
            <person name="Sandor L."/>
            <person name="Poggeler S."/>
            <person name="Barry K."/>
            <person name="Grigoriev I.V."/>
            <person name="Nowrousian M."/>
        </authorList>
    </citation>
    <scope>NUCLEOTIDE SEQUENCE [LARGE SCALE GENOMIC DNA]</scope>
    <source>
        <strain evidence="5 6">CBS 389.68</strain>
    </source>
</reference>
<evidence type="ECO:0000313" key="5">
    <source>
        <dbReference type="EMBL" id="TGZ83098.1"/>
    </source>
</evidence>
<dbReference type="GO" id="GO:0005829">
    <property type="term" value="C:cytosol"/>
    <property type="evidence" value="ECO:0007669"/>
    <property type="project" value="TreeGrafter"/>
</dbReference>
<keyword evidence="2" id="KW-0540">Nuclease</keyword>
<evidence type="ECO:0000313" key="6">
    <source>
        <dbReference type="Proteomes" id="UP000298138"/>
    </source>
</evidence>
<evidence type="ECO:0000256" key="1">
    <source>
        <dbReference type="ARBA" id="ARBA00009275"/>
    </source>
</evidence>
<dbReference type="CDD" id="cd01310">
    <property type="entry name" value="TatD_DNAse"/>
    <property type="match status" value="1"/>
</dbReference>
<dbReference type="EMBL" id="ML220114">
    <property type="protein sequence ID" value="TGZ83098.1"/>
    <property type="molecule type" value="Genomic_DNA"/>
</dbReference>
<keyword evidence="3" id="KW-0479">Metal-binding</keyword>
<comment type="similarity">
    <text evidence="1">Belongs to the metallo-dependent hydrolases superfamily. TatD-type hydrolase family.</text>
</comment>
<dbReference type="InParanoid" id="A0A4S2N1S8"/>
<sequence>MLPENSSSPSSEDVGATQTKYTPRYIDIGINLTDPMFQGEYHGKKAHENDLSDVVERAKASGLQKLVVTGSDLEHSKEALKLAEQYPGYIYTTVGVHPCHATQFTSPPTDTHPSGAKLLTALKDLAVSSPSVVAFGEIGLDYDRLHYADAETQREWFSAQLDIAEKLHLPLFLHSRAAADDFEAALAPRIKSKRIKGGVVHSFTGTAEEMERMVKLGLYIGINGCSLKTEENLEVVKRVPLDRLMLESDGPWCEIRPSHASSKVLKEAQEMLDMIGEVPRTAAVKKERWVKGKMVKSRNEPAATALVAVVVAMVKGITLEEVCEAAWKNSVELFGLDETLSNGVEVKN</sequence>
<dbReference type="AlphaFoldDB" id="A0A4S2N1S8"/>
<dbReference type="InterPro" id="IPR032466">
    <property type="entry name" value="Metal_Hydrolase"/>
</dbReference>
<dbReference type="PANTHER" id="PTHR10060">
    <property type="entry name" value="TATD FAMILY DEOXYRIBONUCLEASE"/>
    <property type="match status" value="1"/>
</dbReference>
<organism evidence="5 6">
    <name type="scientific">Ascodesmis nigricans</name>
    <dbReference type="NCBI Taxonomy" id="341454"/>
    <lineage>
        <taxon>Eukaryota</taxon>
        <taxon>Fungi</taxon>
        <taxon>Dikarya</taxon>
        <taxon>Ascomycota</taxon>
        <taxon>Pezizomycotina</taxon>
        <taxon>Pezizomycetes</taxon>
        <taxon>Pezizales</taxon>
        <taxon>Ascodesmidaceae</taxon>
        <taxon>Ascodesmis</taxon>
    </lineage>
</organism>
<evidence type="ECO:0000256" key="3">
    <source>
        <dbReference type="ARBA" id="ARBA00022723"/>
    </source>
</evidence>
<keyword evidence="6" id="KW-1185">Reference proteome</keyword>
<dbReference type="GO" id="GO:0008296">
    <property type="term" value="F:3'-5'-DNA exonuclease activity"/>
    <property type="evidence" value="ECO:0007669"/>
    <property type="project" value="TreeGrafter"/>
</dbReference>
<protein>
    <recommendedName>
        <fullName evidence="7">Mg-dependent DNase</fullName>
    </recommendedName>
</protein>
<keyword evidence="4" id="KW-0378">Hydrolase</keyword>
<evidence type="ECO:0008006" key="7">
    <source>
        <dbReference type="Google" id="ProtNLM"/>
    </source>
</evidence>
<name>A0A4S2N1S8_9PEZI</name>
<dbReference type="Gene3D" id="3.20.20.140">
    <property type="entry name" value="Metal-dependent hydrolases"/>
    <property type="match status" value="1"/>
</dbReference>
<dbReference type="FunCoup" id="A0A4S2N1S8">
    <property type="interactions" value="583"/>
</dbReference>
<dbReference type="InterPro" id="IPR018228">
    <property type="entry name" value="DNase_TatD-rel_CS"/>
</dbReference>
<dbReference type="InterPro" id="IPR001130">
    <property type="entry name" value="TatD-like"/>
</dbReference>
<dbReference type="Pfam" id="PF01026">
    <property type="entry name" value="TatD_DNase"/>
    <property type="match status" value="1"/>
</dbReference>
<dbReference type="PROSITE" id="PS01090">
    <property type="entry name" value="TATD_2"/>
    <property type="match status" value="1"/>
</dbReference>
<evidence type="ECO:0000256" key="4">
    <source>
        <dbReference type="ARBA" id="ARBA00022801"/>
    </source>
</evidence>
<accession>A0A4S2N1S8</accession>
<gene>
    <name evidence="5" type="ORF">EX30DRAFT_304372</name>
</gene>
<dbReference type="STRING" id="341454.A0A4S2N1S8"/>